<name>A0A1W6ZHK5_9BORD</name>
<keyword evidence="9" id="KW-0051">Antiviral defense</keyword>
<dbReference type="NCBIfam" id="TIGR01587">
    <property type="entry name" value="cas3_core"/>
    <property type="match status" value="1"/>
</dbReference>
<dbReference type="InterPro" id="IPR041372">
    <property type="entry name" value="Cas3_C"/>
</dbReference>
<evidence type="ECO:0000313" key="12">
    <source>
        <dbReference type="EMBL" id="ARP96735.1"/>
    </source>
</evidence>
<proteinExistence type="inferred from homology"/>
<keyword evidence="7" id="KW-0347">Helicase</keyword>
<dbReference type="NCBIfam" id="TIGR01596">
    <property type="entry name" value="cas3_HD"/>
    <property type="match status" value="1"/>
</dbReference>
<dbReference type="EMBL" id="CP021111">
    <property type="protein sequence ID" value="ARP96735.1"/>
    <property type="molecule type" value="Genomic_DNA"/>
</dbReference>
<feature type="domain" description="HD Cas3-type" evidence="11">
    <location>
        <begin position="48"/>
        <end position="239"/>
    </location>
</feature>
<evidence type="ECO:0000256" key="4">
    <source>
        <dbReference type="ARBA" id="ARBA00022723"/>
    </source>
</evidence>
<evidence type="ECO:0000256" key="9">
    <source>
        <dbReference type="ARBA" id="ARBA00023118"/>
    </source>
</evidence>
<evidence type="ECO:0000256" key="8">
    <source>
        <dbReference type="ARBA" id="ARBA00022840"/>
    </source>
</evidence>
<gene>
    <name evidence="12" type="ORF">CAL15_21630</name>
</gene>
<dbReference type="InterPro" id="IPR001650">
    <property type="entry name" value="Helicase_C-like"/>
</dbReference>
<dbReference type="SMART" id="SM00490">
    <property type="entry name" value="HELICc"/>
    <property type="match status" value="1"/>
</dbReference>
<evidence type="ECO:0000256" key="1">
    <source>
        <dbReference type="ARBA" id="ARBA00006847"/>
    </source>
</evidence>
<dbReference type="InterPro" id="IPR011545">
    <property type="entry name" value="DEAD/DEAH_box_helicase_dom"/>
</dbReference>
<dbReference type="PANTHER" id="PTHR47963">
    <property type="entry name" value="DEAD-BOX ATP-DEPENDENT RNA HELICASE 47, MITOCHONDRIAL"/>
    <property type="match status" value="1"/>
</dbReference>
<dbReference type="Pfam" id="PF18019">
    <property type="entry name" value="Cas3_HD"/>
    <property type="match status" value="1"/>
</dbReference>
<keyword evidence="13" id="KW-1185">Reference proteome</keyword>
<keyword evidence="4" id="KW-0479">Metal-binding</keyword>
<dbReference type="GO" id="GO:0003724">
    <property type="term" value="F:RNA helicase activity"/>
    <property type="evidence" value="ECO:0007669"/>
    <property type="project" value="TreeGrafter"/>
</dbReference>
<dbReference type="Proteomes" id="UP000194161">
    <property type="component" value="Chromosome"/>
</dbReference>
<protein>
    <submittedName>
        <fullName evidence="12">CRISPR-associated helicase/endonuclease Cas3</fullName>
    </submittedName>
</protein>
<accession>A0A1W6ZHK5</accession>
<evidence type="ECO:0000256" key="3">
    <source>
        <dbReference type="ARBA" id="ARBA00022722"/>
    </source>
</evidence>
<comment type="similarity">
    <text evidence="2">In the central section; belongs to the CRISPR-associated helicase Cas3 family.</text>
</comment>
<dbReference type="Pfam" id="PF18395">
    <property type="entry name" value="Cas3_C"/>
    <property type="match status" value="1"/>
</dbReference>
<dbReference type="GO" id="GO:0003723">
    <property type="term" value="F:RNA binding"/>
    <property type="evidence" value="ECO:0007669"/>
    <property type="project" value="TreeGrafter"/>
</dbReference>
<dbReference type="InterPro" id="IPR050547">
    <property type="entry name" value="DEAD_box_RNA_helicases"/>
</dbReference>
<organism evidence="12 13">
    <name type="scientific">Bordetella genomosp. 13</name>
    <dbReference type="NCBI Taxonomy" id="463040"/>
    <lineage>
        <taxon>Bacteria</taxon>
        <taxon>Pseudomonadati</taxon>
        <taxon>Pseudomonadota</taxon>
        <taxon>Betaproteobacteria</taxon>
        <taxon>Burkholderiales</taxon>
        <taxon>Alcaligenaceae</taxon>
        <taxon>Bordetella</taxon>
    </lineage>
</organism>
<dbReference type="InterPro" id="IPR006474">
    <property type="entry name" value="Helicase_Cas3_CRISPR-ass_core"/>
</dbReference>
<keyword evidence="5" id="KW-0547">Nucleotide-binding</keyword>
<dbReference type="Gene3D" id="1.10.3210.30">
    <property type="match status" value="1"/>
</dbReference>
<evidence type="ECO:0000256" key="5">
    <source>
        <dbReference type="ARBA" id="ARBA00022741"/>
    </source>
</evidence>
<dbReference type="OrthoDB" id="9810236at2"/>
<dbReference type="GO" id="GO:0004519">
    <property type="term" value="F:endonuclease activity"/>
    <property type="evidence" value="ECO:0007669"/>
    <property type="project" value="UniProtKB-KW"/>
</dbReference>
<dbReference type="Gene3D" id="3.40.50.300">
    <property type="entry name" value="P-loop containing nucleotide triphosphate hydrolases"/>
    <property type="match status" value="2"/>
</dbReference>
<feature type="domain" description="Helicase ATP-binding" evidence="10">
    <location>
        <begin position="315"/>
        <end position="514"/>
    </location>
</feature>
<evidence type="ECO:0000259" key="11">
    <source>
        <dbReference type="PROSITE" id="PS51643"/>
    </source>
</evidence>
<dbReference type="InterPro" id="IPR014001">
    <property type="entry name" value="Helicase_ATP-bd"/>
</dbReference>
<dbReference type="SUPFAM" id="SSF52540">
    <property type="entry name" value="P-loop containing nucleoside triphosphate hydrolases"/>
    <property type="match status" value="1"/>
</dbReference>
<dbReference type="AlphaFoldDB" id="A0A1W6ZHK5"/>
<evidence type="ECO:0000313" key="13">
    <source>
        <dbReference type="Proteomes" id="UP000194161"/>
    </source>
</evidence>
<dbReference type="InterPro" id="IPR006483">
    <property type="entry name" value="CRISPR-assoc_Cas3_HD"/>
</dbReference>
<dbReference type="Pfam" id="PF22590">
    <property type="entry name" value="Cas3-like_C_2"/>
    <property type="match status" value="1"/>
</dbReference>
<evidence type="ECO:0000256" key="7">
    <source>
        <dbReference type="ARBA" id="ARBA00022806"/>
    </source>
</evidence>
<reference evidence="12 13" key="1">
    <citation type="submission" date="2017-05" db="EMBL/GenBank/DDBJ databases">
        <title>Complete and WGS of Bordetella genogroups.</title>
        <authorList>
            <person name="Spilker T."/>
            <person name="LiPuma J."/>
        </authorList>
    </citation>
    <scope>NUCLEOTIDE SEQUENCE [LARGE SCALE GENOMIC DNA]</scope>
    <source>
        <strain evidence="12 13">AU7206</strain>
    </source>
</reference>
<dbReference type="CDD" id="cd09641">
    <property type="entry name" value="Cas3''_I"/>
    <property type="match status" value="1"/>
</dbReference>
<dbReference type="InterPro" id="IPR054712">
    <property type="entry name" value="Cas3-like_dom"/>
</dbReference>
<keyword evidence="12" id="KW-0255">Endonuclease</keyword>
<dbReference type="InterPro" id="IPR038257">
    <property type="entry name" value="CRISPR-assoc_Cas3_HD_sf"/>
</dbReference>
<dbReference type="Pfam" id="PF00270">
    <property type="entry name" value="DEAD"/>
    <property type="match status" value="1"/>
</dbReference>
<dbReference type="GO" id="GO:0051607">
    <property type="term" value="P:defense response to virus"/>
    <property type="evidence" value="ECO:0007669"/>
    <property type="project" value="UniProtKB-KW"/>
</dbReference>
<dbReference type="GO" id="GO:0046872">
    <property type="term" value="F:metal ion binding"/>
    <property type="evidence" value="ECO:0007669"/>
    <property type="project" value="UniProtKB-KW"/>
</dbReference>
<dbReference type="PROSITE" id="PS51643">
    <property type="entry name" value="HD_CAS3"/>
    <property type="match status" value="1"/>
</dbReference>
<dbReference type="InterPro" id="IPR027417">
    <property type="entry name" value="P-loop_NTPase"/>
</dbReference>
<keyword evidence="3" id="KW-0540">Nuclease</keyword>
<sequence>MVVQCLVSVVHIYSYKSKRLAVPESVDSAPTTFSQLSPAARAIWAKSGEGSGHGLLAHMLDVAAVAQRIWQGTPRPFKRKIAARMGLPHAHAGRWIATLVGLHDFGKAIPGFYAKWPEAMAASRAAALQFNDRSLHVTNHSCATAALLAPALRKLVDAESIWLLHAIGAISAHHGYHFSSTEIAAAKPLREDKVWSEARFELLAAYWRVMAPQGRPVSDELDLPTVNWLAGLTSVADWIGSNVDWFAMGERHDDLLQYFGHALELAETALACVPWPSSRTFLPVEASTDELICRIIGVDSQVSARPLQHAGELLLSKAQGPALMLVEAPMGEGKTELALLACLRLQTLNDHRGLFMALPTQATGNAMFKRVVGFLQRFAQADTDIQLVHGGALLNEDMQNLRDVDHSRGETVSAAAWFTPRRRPLLSPHGVGTIDQALFGVLNVKHHFVRLFGLSNRVVVLDEVHAYDTYTSGLIECLLRWLKALGCSVVLMSATLPRHRRDALLQAWNIPNEESPELPYPRVLVASGSGVYAETFAARPLPPVTVSGLSEDLAEIALLSMRQVEHGGCGLVVANTVERAQALYRLLEGQLDNDSSLMLFHARYPAEQRTSIEQAVLAAFGAHGQRPAKAILIATQVAEQSLDVDFDFVITDLAPVDLLLQRVGRLHRHERIRPDSHSVPRVHVAGLGGKQLPELKETAWEYVYDPYILGRTWAILSRMNSVELPEDIDRLVQQVYGDHELPEDLEAQARAFIEIESYGKYRARVTRERQQWLNISIDPSEEPQAAYVGKPRGADEDELLGQVNQTRLGRESVTLVPVHVAADGWCIEPYGECFDPNAPVSDDLAKRLYARHVRVSGKACVAHFSAQPIPVAFEMHALLQNFHPLVLRDGWYSSQDLTLGLHETLGLLQANDTRLADDTHAQTLQPA</sequence>
<keyword evidence="6" id="KW-0378">Hydrolase</keyword>
<dbReference type="KEGG" id="bgm:CAL15_21630"/>
<evidence type="ECO:0000256" key="2">
    <source>
        <dbReference type="ARBA" id="ARBA00009046"/>
    </source>
</evidence>
<evidence type="ECO:0000256" key="6">
    <source>
        <dbReference type="ARBA" id="ARBA00022801"/>
    </source>
</evidence>
<dbReference type="PANTHER" id="PTHR47963:SF9">
    <property type="entry name" value="CRISPR-ASSOCIATED ENDONUCLEASE_HELICASE CAS3"/>
    <property type="match status" value="1"/>
</dbReference>
<dbReference type="PROSITE" id="PS51192">
    <property type="entry name" value="HELICASE_ATP_BIND_1"/>
    <property type="match status" value="1"/>
</dbReference>
<evidence type="ECO:0000259" key="10">
    <source>
        <dbReference type="PROSITE" id="PS51192"/>
    </source>
</evidence>
<comment type="similarity">
    <text evidence="1">In the N-terminal section; belongs to the CRISPR-associated nuclease Cas3-HD family.</text>
</comment>
<keyword evidence="8" id="KW-0067">ATP-binding</keyword>
<dbReference type="GO" id="GO:0005524">
    <property type="term" value="F:ATP binding"/>
    <property type="evidence" value="ECO:0007669"/>
    <property type="project" value="UniProtKB-KW"/>
</dbReference>
<dbReference type="STRING" id="463040.CAL15_21630"/>
<dbReference type="GO" id="GO:0016787">
    <property type="term" value="F:hydrolase activity"/>
    <property type="evidence" value="ECO:0007669"/>
    <property type="project" value="UniProtKB-KW"/>
</dbReference>
<dbReference type="CDD" id="cd17930">
    <property type="entry name" value="DEXHc_cas3"/>
    <property type="match status" value="1"/>
</dbReference>